<proteinExistence type="inferred from homology"/>
<accession>A0A9P6J5Z6</accession>
<dbReference type="PANTHER" id="PTHR23168:SF0">
    <property type="entry name" value="MITOTIC SPINDLE ASSEMBLY CHECKPOINT PROTEIN MAD1"/>
    <property type="match status" value="1"/>
</dbReference>
<evidence type="ECO:0000313" key="11">
    <source>
        <dbReference type="Proteomes" id="UP000749646"/>
    </source>
</evidence>
<feature type="coiled-coil region" evidence="8">
    <location>
        <begin position="112"/>
        <end position="164"/>
    </location>
</feature>
<feature type="coiled-coil region" evidence="8">
    <location>
        <begin position="269"/>
        <end position="296"/>
    </location>
</feature>
<dbReference type="Proteomes" id="UP000749646">
    <property type="component" value="Unassembled WGS sequence"/>
</dbReference>
<dbReference type="GO" id="GO:0051315">
    <property type="term" value="P:attachment of mitotic spindle microtubules to kinetochore"/>
    <property type="evidence" value="ECO:0007669"/>
    <property type="project" value="TreeGrafter"/>
</dbReference>
<organism evidence="10 11">
    <name type="scientific">Modicella reniformis</name>
    <dbReference type="NCBI Taxonomy" id="1440133"/>
    <lineage>
        <taxon>Eukaryota</taxon>
        <taxon>Fungi</taxon>
        <taxon>Fungi incertae sedis</taxon>
        <taxon>Mucoromycota</taxon>
        <taxon>Mortierellomycotina</taxon>
        <taxon>Mortierellomycetes</taxon>
        <taxon>Mortierellales</taxon>
        <taxon>Mortierellaceae</taxon>
        <taxon>Modicella</taxon>
    </lineage>
</organism>
<evidence type="ECO:0000256" key="1">
    <source>
        <dbReference type="ARBA" id="ARBA00004123"/>
    </source>
</evidence>
<comment type="similarity">
    <text evidence="2">Belongs to the MAD1 family.</text>
</comment>
<dbReference type="OrthoDB" id="331602at2759"/>
<dbReference type="SUPFAM" id="SSF75704">
    <property type="entry name" value="Mitotic arrest deficient-like 1, Mad1"/>
    <property type="match status" value="1"/>
</dbReference>
<dbReference type="Gene3D" id="6.10.250.90">
    <property type="match status" value="1"/>
</dbReference>
<evidence type="ECO:0000256" key="2">
    <source>
        <dbReference type="ARBA" id="ARBA00008029"/>
    </source>
</evidence>
<keyword evidence="5" id="KW-0498">Mitosis</keyword>
<keyword evidence="7" id="KW-0131">Cell cycle</keyword>
<evidence type="ECO:0000256" key="3">
    <source>
        <dbReference type="ARBA" id="ARBA00022019"/>
    </source>
</evidence>
<feature type="coiled-coil region" evidence="8">
    <location>
        <begin position="490"/>
        <end position="524"/>
    </location>
</feature>
<evidence type="ECO:0000313" key="10">
    <source>
        <dbReference type="EMBL" id="KAF9963467.1"/>
    </source>
</evidence>
<evidence type="ECO:0000256" key="9">
    <source>
        <dbReference type="SAM" id="MobiDB-lite"/>
    </source>
</evidence>
<keyword evidence="6" id="KW-0539">Nucleus</keyword>
<protein>
    <recommendedName>
        <fullName evidence="3">Spindle assembly checkpoint component MAD1</fullName>
    </recommendedName>
</protein>
<evidence type="ECO:0000256" key="4">
    <source>
        <dbReference type="ARBA" id="ARBA00022618"/>
    </source>
</evidence>
<feature type="coiled-coil region" evidence="8">
    <location>
        <begin position="360"/>
        <end position="459"/>
    </location>
</feature>
<reference evidence="10" key="1">
    <citation type="journal article" date="2020" name="Fungal Divers.">
        <title>Resolving the Mortierellaceae phylogeny through synthesis of multi-gene phylogenetics and phylogenomics.</title>
        <authorList>
            <person name="Vandepol N."/>
            <person name="Liber J."/>
            <person name="Desiro A."/>
            <person name="Na H."/>
            <person name="Kennedy M."/>
            <person name="Barry K."/>
            <person name="Grigoriev I.V."/>
            <person name="Miller A.N."/>
            <person name="O'Donnell K."/>
            <person name="Stajich J.E."/>
            <person name="Bonito G."/>
        </authorList>
    </citation>
    <scope>NUCLEOTIDE SEQUENCE</scope>
    <source>
        <strain evidence="10">MES-2147</strain>
    </source>
</reference>
<comment type="subcellular location">
    <subcellularLocation>
        <location evidence="1">Nucleus</location>
    </subcellularLocation>
</comment>
<name>A0A9P6J5Z6_9FUNG</name>
<dbReference type="GO" id="GO:0051301">
    <property type="term" value="P:cell division"/>
    <property type="evidence" value="ECO:0007669"/>
    <property type="project" value="UniProtKB-KW"/>
</dbReference>
<evidence type="ECO:0000256" key="7">
    <source>
        <dbReference type="ARBA" id="ARBA00023306"/>
    </source>
</evidence>
<keyword evidence="8" id="KW-0175">Coiled coil</keyword>
<gene>
    <name evidence="10" type="primary">MAD1</name>
    <name evidence="10" type="ORF">BGZ65_003125</name>
</gene>
<dbReference type="Gene3D" id="3.30.457.60">
    <property type="match status" value="1"/>
</dbReference>
<keyword evidence="4" id="KW-0132">Cell division</keyword>
<feature type="compositionally biased region" description="Basic and acidic residues" evidence="9">
    <location>
        <begin position="763"/>
        <end position="779"/>
    </location>
</feature>
<evidence type="ECO:0000256" key="8">
    <source>
        <dbReference type="SAM" id="Coils"/>
    </source>
</evidence>
<dbReference type="InterPro" id="IPR008672">
    <property type="entry name" value="Mad1"/>
</dbReference>
<dbReference type="PANTHER" id="PTHR23168">
    <property type="entry name" value="MITOTIC SPINDLE ASSEMBLY CHECKPOINT PROTEIN MAD1 MITOTIC ARREST DEFICIENT-LIKE PROTEIN 1"/>
    <property type="match status" value="1"/>
</dbReference>
<keyword evidence="11" id="KW-1185">Reference proteome</keyword>
<feature type="region of interest" description="Disordered" evidence="9">
    <location>
        <begin position="740"/>
        <end position="779"/>
    </location>
</feature>
<evidence type="ECO:0000256" key="5">
    <source>
        <dbReference type="ARBA" id="ARBA00022776"/>
    </source>
</evidence>
<dbReference type="AlphaFoldDB" id="A0A9P6J5Z6"/>
<feature type="compositionally biased region" description="Low complexity" evidence="9">
    <location>
        <begin position="740"/>
        <end position="749"/>
    </location>
</feature>
<dbReference type="GO" id="GO:0007094">
    <property type="term" value="P:mitotic spindle assembly checkpoint signaling"/>
    <property type="evidence" value="ECO:0007669"/>
    <property type="project" value="InterPro"/>
</dbReference>
<dbReference type="EMBL" id="JAAAHW010006288">
    <property type="protein sequence ID" value="KAF9963467.1"/>
    <property type="molecule type" value="Genomic_DNA"/>
</dbReference>
<dbReference type="GO" id="GO:0005635">
    <property type="term" value="C:nuclear envelope"/>
    <property type="evidence" value="ECO:0007669"/>
    <property type="project" value="TreeGrafter"/>
</dbReference>
<dbReference type="GO" id="GO:0000776">
    <property type="term" value="C:kinetochore"/>
    <property type="evidence" value="ECO:0007669"/>
    <property type="project" value="TreeGrafter"/>
</dbReference>
<feature type="coiled-coil region" evidence="8">
    <location>
        <begin position="204"/>
        <end position="238"/>
    </location>
</feature>
<evidence type="ECO:0000256" key="6">
    <source>
        <dbReference type="ARBA" id="ARBA00023242"/>
    </source>
</evidence>
<comment type="caution">
    <text evidence="10">The sequence shown here is derived from an EMBL/GenBank/DDBJ whole genome shotgun (WGS) entry which is preliminary data.</text>
</comment>
<dbReference type="Pfam" id="PF05557">
    <property type="entry name" value="MAD"/>
    <property type="match status" value="1"/>
</dbReference>
<sequence length="779" mass="89842">MVPSSEAEGSPTTAMVLNEKKKTLPSFPPPRGSSVAALDQENDIRFSRIRNRPIEPEEYERAHKKLKETQYELSATRTTLEQKIIILEQAAKQSDVIKKKLISRMETLESGRRFLYEEERALRKKYQELEESSMDFKISSTNLNKDLLEQNTKLKEDFVRLQHESRATVSILTNKIQTLKAEMALKDQALSETQGTSQSQSTLAKEKHQQLADALKRVAELEDENRQLKLDARGQEDVARVERELKNQVAYITQLETTNRQLTADCKHYREVYRNVEVLKEEKTGLEQKLKILDDLRSKCGMLEVQKEVLVKEKQQWTAFLESTDGTDFNSPYELAKTIATLRGEKAAYVETKGELEAALRSHNTIVAQLETQIDELKNGLVKQEEFCKTQAAITRQHERSKELALRQAASLREHLNSYNTEETQLMGGSYDNQKTRRIAELEELIQEYHERLENAIFTNKNQLLSDESLESSGSMEILRTIQDDNAFTFSQLNRDNKALFESKVRLEQEIELLRKENASMDAKVLEYEIAIGAGAFNPATSRVLELKDSPASRHQAVRQQMLDTLKEENAALLKFVTQLQEQRELHGLLQLHENGDQDVALRDEGLIPAASYNRLKDDHTRLIHEMAESTKRIKRLKESWTLKADEFMSAVRSLLGYKINFLDNGRVELISIYSSLDEPQSFVFTSGLHDEGMMRFVGDGARQYMEERKEAYDHYVIELGSIPAFLSRLTLDLVEQQAQGQWQEQQPDPQDEQMYRPRSSHRHLEDDYTHDSDMMLDM</sequence>
<dbReference type="GO" id="GO:0072686">
    <property type="term" value="C:mitotic spindle"/>
    <property type="evidence" value="ECO:0007669"/>
    <property type="project" value="TreeGrafter"/>
</dbReference>